<accession>A0ACC3E034</accession>
<evidence type="ECO:0000313" key="2">
    <source>
        <dbReference type="Proteomes" id="UP001186974"/>
    </source>
</evidence>
<comment type="caution">
    <text evidence="1">The sequence shown here is derived from an EMBL/GenBank/DDBJ whole genome shotgun (WGS) entry which is preliminary data.</text>
</comment>
<dbReference type="Proteomes" id="UP001186974">
    <property type="component" value="Unassembled WGS sequence"/>
</dbReference>
<reference evidence="1" key="1">
    <citation type="submission" date="2024-09" db="EMBL/GenBank/DDBJ databases">
        <title>Black Yeasts Isolated from many extreme environments.</title>
        <authorList>
            <person name="Coleine C."/>
            <person name="Stajich J.E."/>
            <person name="Selbmann L."/>
        </authorList>
    </citation>
    <scope>NUCLEOTIDE SEQUENCE</scope>
    <source>
        <strain evidence="1">CCFEE 5737</strain>
    </source>
</reference>
<organism evidence="1 2">
    <name type="scientific">Coniosporium uncinatum</name>
    <dbReference type="NCBI Taxonomy" id="93489"/>
    <lineage>
        <taxon>Eukaryota</taxon>
        <taxon>Fungi</taxon>
        <taxon>Dikarya</taxon>
        <taxon>Ascomycota</taxon>
        <taxon>Pezizomycotina</taxon>
        <taxon>Dothideomycetes</taxon>
        <taxon>Dothideomycetes incertae sedis</taxon>
        <taxon>Coniosporium</taxon>
    </lineage>
</organism>
<keyword evidence="2" id="KW-1185">Reference proteome</keyword>
<evidence type="ECO:0000313" key="1">
    <source>
        <dbReference type="EMBL" id="KAK3082212.1"/>
    </source>
</evidence>
<gene>
    <name evidence="1" type="ORF">LTS18_010629</name>
</gene>
<name>A0ACC3E034_9PEZI</name>
<protein>
    <submittedName>
        <fullName evidence="1">Uncharacterized protein</fullName>
    </submittedName>
</protein>
<dbReference type="EMBL" id="JAWDJW010000003">
    <property type="protein sequence ID" value="KAK3082212.1"/>
    <property type="molecule type" value="Genomic_DNA"/>
</dbReference>
<proteinExistence type="predicted"/>
<sequence>MGRFITLILYHQPHRVTPLLLALAAVELSFALPENHLDDQVNAAIDAGTFRNPSAKVRARFRYWSEDASDDLAAVAADVKATAEVGGGGLEHLGYYNYRALEEFTGTYAPTDWTVYGWGIGAWQAQLKAVAQAHADNGLIIDFAMGPNQGQGVPAMQGSEGLAWDLFPYNVSLQLGQSFSGPIPRLDRWGLESLQAVVSGVVTDVHNVIVPTSTVLASTASTELNGTGVYPALPGDNGAVNRTQVTLSDASLQDLTSQVAKTKGNLKFTCPKNAKGVECNVFFFYLIHSDCRAQASPLDLSGPQSVPQSYIQNGSWAVDHFSALEAKTTTDFWEQHVLTNGTMELLMAVGNYAWEDSIEIYTNVYWTKNLPAAFVAEHGYSLTKQTLGHLYNIYLDSMTKWANDYLNVQSSAQPAYSLPMDMLNAIPHLNAPECESLGFKAPDQYHQFTGPANLAGKRVISKECGAVFGAAYQQTVPALM</sequence>